<dbReference type="InterPro" id="IPR016040">
    <property type="entry name" value="NAD(P)-bd_dom"/>
</dbReference>
<dbReference type="SUPFAM" id="SSF51735">
    <property type="entry name" value="NAD(P)-binding Rossmann-fold domains"/>
    <property type="match status" value="1"/>
</dbReference>
<sequence length="300" mass="31915">MPIFWPLSLLSVFVGEAAFLKTPLVMSAQPRKVFVTGAGGKTGGYVFRKLLKRDGFTPVGLVRSQDAAEALKQDGASDENLAMGDIMDKSALEQGMQGCTALIICTSAKPAPSGETDEATGRPIFTFPRGDPVDVDWHGQKNQIDAAKAAGVQHVIICGSMGGTNPSHPLNNLGKKADGSGGNILQWKRKAEKYAIDSGLIYTIVHPGGLIDEAGGKREIIMDIDDALLKLESRTIPREDVAEVLVQSLVCESAKNRSVDIVTKPEGEGAVTTDFEALFKSLSGNCDYTLGVIPEEAVSR</sequence>
<evidence type="ECO:0000259" key="2">
    <source>
        <dbReference type="Pfam" id="PF13460"/>
    </source>
</evidence>
<dbReference type="OrthoDB" id="419598at2759"/>
<dbReference type="PANTHER" id="PTHR14194">
    <property type="entry name" value="NITROGEN METABOLIC REGULATION PROTEIN NMR-RELATED"/>
    <property type="match status" value="1"/>
</dbReference>
<dbReference type="STRING" id="1169540.A0A0G4EVK2"/>
<feature type="domain" description="NAD(P)-binding" evidence="2">
    <location>
        <begin position="37"/>
        <end position="249"/>
    </location>
</feature>
<proteinExistence type="predicted"/>
<dbReference type="Gene3D" id="3.40.50.720">
    <property type="entry name" value="NAD(P)-binding Rossmann-like Domain"/>
    <property type="match status" value="1"/>
</dbReference>
<name>A0A0G4EVK2_VITBC</name>
<gene>
    <name evidence="3" type="ORF">Vbra_8398</name>
</gene>
<dbReference type="OMA" id="MICTSAK"/>
<dbReference type="InterPro" id="IPR036291">
    <property type="entry name" value="NAD(P)-bd_dom_sf"/>
</dbReference>
<keyword evidence="1" id="KW-0732">Signal</keyword>
<dbReference type="AlphaFoldDB" id="A0A0G4EVK2"/>
<dbReference type="Pfam" id="PF13460">
    <property type="entry name" value="NAD_binding_10"/>
    <property type="match status" value="1"/>
</dbReference>
<dbReference type="PANTHER" id="PTHR14194:SF86">
    <property type="entry name" value="OS05G0110300 PROTEIN"/>
    <property type="match status" value="1"/>
</dbReference>
<dbReference type="PhylomeDB" id="A0A0G4EVK2"/>
<dbReference type="InParanoid" id="A0A0G4EVK2"/>
<evidence type="ECO:0000256" key="1">
    <source>
        <dbReference type="SAM" id="SignalP"/>
    </source>
</evidence>
<feature type="chain" id="PRO_5005187905" description="NAD(P)-binding domain-containing protein" evidence="1">
    <location>
        <begin position="18"/>
        <end position="300"/>
    </location>
</feature>
<organism evidence="3 4">
    <name type="scientific">Vitrella brassicaformis (strain CCMP3155)</name>
    <dbReference type="NCBI Taxonomy" id="1169540"/>
    <lineage>
        <taxon>Eukaryota</taxon>
        <taxon>Sar</taxon>
        <taxon>Alveolata</taxon>
        <taxon>Colpodellida</taxon>
        <taxon>Vitrellaceae</taxon>
        <taxon>Vitrella</taxon>
    </lineage>
</organism>
<keyword evidence="4" id="KW-1185">Reference proteome</keyword>
<evidence type="ECO:0000313" key="4">
    <source>
        <dbReference type="Proteomes" id="UP000041254"/>
    </source>
</evidence>
<dbReference type="EMBL" id="CDMY01000332">
    <property type="protein sequence ID" value="CEM02666.1"/>
    <property type="molecule type" value="Genomic_DNA"/>
</dbReference>
<dbReference type="GO" id="GO:0016491">
    <property type="term" value="F:oxidoreductase activity"/>
    <property type="evidence" value="ECO:0007669"/>
    <property type="project" value="InterPro"/>
</dbReference>
<dbReference type="Proteomes" id="UP000041254">
    <property type="component" value="Unassembled WGS sequence"/>
</dbReference>
<evidence type="ECO:0000313" key="3">
    <source>
        <dbReference type="EMBL" id="CEM02666.1"/>
    </source>
</evidence>
<dbReference type="VEuPathDB" id="CryptoDB:Vbra_8398"/>
<feature type="signal peptide" evidence="1">
    <location>
        <begin position="1"/>
        <end position="17"/>
    </location>
</feature>
<dbReference type="InterPro" id="IPR044163">
    <property type="entry name" value="SARED1-like"/>
</dbReference>
<accession>A0A0G4EVK2</accession>
<dbReference type="CDD" id="cd05243">
    <property type="entry name" value="SDR_a5"/>
    <property type="match status" value="1"/>
</dbReference>
<protein>
    <recommendedName>
        <fullName evidence="2">NAD(P)-binding domain-containing protein</fullName>
    </recommendedName>
</protein>
<reference evidence="3 4" key="1">
    <citation type="submission" date="2014-11" db="EMBL/GenBank/DDBJ databases">
        <authorList>
            <person name="Zhu J."/>
            <person name="Qi W."/>
            <person name="Song R."/>
        </authorList>
    </citation>
    <scope>NUCLEOTIDE SEQUENCE [LARGE SCALE GENOMIC DNA]</scope>
</reference>